<comment type="caution">
    <text evidence="1">The sequence shown here is derived from an EMBL/GenBank/DDBJ whole genome shotgun (WGS) entry which is preliminary data.</text>
</comment>
<keyword evidence="2" id="KW-1185">Reference proteome</keyword>
<name>A0ACB7UIL4_DIOAL</name>
<dbReference type="EMBL" id="CM037026">
    <property type="protein sequence ID" value="KAH7660088.1"/>
    <property type="molecule type" value="Genomic_DNA"/>
</dbReference>
<organism evidence="1 2">
    <name type="scientific">Dioscorea alata</name>
    <name type="common">Purple yam</name>
    <dbReference type="NCBI Taxonomy" id="55571"/>
    <lineage>
        <taxon>Eukaryota</taxon>
        <taxon>Viridiplantae</taxon>
        <taxon>Streptophyta</taxon>
        <taxon>Embryophyta</taxon>
        <taxon>Tracheophyta</taxon>
        <taxon>Spermatophyta</taxon>
        <taxon>Magnoliopsida</taxon>
        <taxon>Liliopsida</taxon>
        <taxon>Dioscoreales</taxon>
        <taxon>Dioscoreaceae</taxon>
        <taxon>Dioscorea</taxon>
    </lineage>
</organism>
<evidence type="ECO:0000313" key="1">
    <source>
        <dbReference type="EMBL" id="KAH7660088.1"/>
    </source>
</evidence>
<reference evidence="2" key="1">
    <citation type="journal article" date="2022" name="Nat. Commun.">
        <title>Chromosome evolution and the genetic basis of agronomically important traits in greater yam.</title>
        <authorList>
            <person name="Bredeson J.V."/>
            <person name="Lyons J.B."/>
            <person name="Oniyinde I.O."/>
            <person name="Okereke N.R."/>
            <person name="Kolade O."/>
            <person name="Nnabue I."/>
            <person name="Nwadili C.O."/>
            <person name="Hribova E."/>
            <person name="Parker M."/>
            <person name="Nwogha J."/>
            <person name="Shu S."/>
            <person name="Carlson J."/>
            <person name="Kariba R."/>
            <person name="Muthemba S."/>
            <person name="Knop K."/>
            <person name="Barton G.J."/>
            <person name="Sherwood A.V."/>
            <person name="Lopez-Montes A."/>
            <person name="Asiedu R."/>
            <person name="Jamnadass R."/>
            <person name="Muchugi A."/>
            <person name="Goodstein D."/>
            <person name="Egesi C.N."/>
            <person name="Featherston J."/>
            <person name="Asfaw A."/>
            <person name="Simpson G.G."/>
            <person name="Dolezel J."/>
            <person name="Hendre P.S."/>
            <person name="Van Deynze A."/>
            <person name="Kumar P.L."/>
            <person name="Obidiegwu J.E."/>
            <person name="Bhattacharjee R."/>
            <person name="Rokhsar D.S."/>
        </authorList>
    </citation>
    <scope>NUCLEOTIDE SEQUENCE [LARGE SCALE GENOMIC DNA]</scope>
    <source>
        <strain evidence="2">cv. TDa95/00328</strain>
    </source>
</reference>
<gene>
    <name evidence="1" type="ORF">IHE45_16G076100</name>
</gene>
<protein>
    <submittedName>
        <fullName evidence="1">Uncharacterized protein</fullName>
    </submittedName>
</protein>
<evidence type="ECO:0000313" key="2">
    <source>
        <dbReference type="Proteomes" id="UP000827976"/>
    </source>
</evidence>
<proteinExistence type="predicted"/>
<accession>A0ACB7UIL4</accession>
<dbReference type="Proteomes" id="UP000827976">
    <property type="component" value="Chromosome 16"/>
</dbReference>
<sequence>MCNRTSETLWSMACVYAILMMLSEGEVQVVSLVLVDIYYAWKGSGDPLTTIQYDEVSFK</sequence>